<proteinExistence type="predicted"/>
<protein>
    <submittedName>
        <fullName evidence="1">Transcriptional regulator</fullName>
    </submittedName>
</protein>
<keyword evidence="2" id="KW-1185">Reference proteome</keyword>
<dbReference type="EMBL" id="CP069811">
    <property type="protein sequence ID" value="QRQ90934.1"/>
    <property type="molecule type" value="Genomic_DNA"/>
</dbReference>
<evidence type="ECO:0000313" key="1">
    <source>
        <dbReference type="EMBL" id="QRQ90934.1"/>
    </source>
</evidence>
<dbReference type="Proteomes" id="UP000623307">
    <property type="component" value="Chromosome 1"/>
</dbReference>
<reference evidence="1 2" key="1">
    <citation type="submission" date="2021-02" db="EMBL/GenBank/DDBJ databases">
        <title>Complete Genome Sequence of Cupriavidus oxalaticus Strain Ox1, a Soil Oxalate-Degrading Species.</title>
        <authorList>
            <person name="Palmieri F."/>
            <person name="Udriet P."/>
            <person name="Deuasquier M."/>
            <person name="Beaudoing E."/>
            <person name="Johnson S.L."/>
            <person name="Davenport K.W."/>
            <person name="Chain P.S."/>
            <person name="Bindschedler S."/>
            <person name="Junier P."/>
        </authorList>
    </citation>
    <scope>NUCLEOTIDE SEQUENCE [LARGE SCALE GENOMIC DNA]</scope>
    <source>
        <strain evidence="1 2">Ox1</strain>
    </source>
</reference>
<name>A0ABX7HKF0_9BURK</name>
<evidence type="ECO:0000313" key="2">
    <source>
        <dbReference type="Proteomes" id="UP000623307"/>
    </source>
</evidence>
<gene>
    <name evidence="1" type="ORF">JTE92_09825</name>
</gene>
<sequence>MRKKPEPHTVFTREQLDSYFASYVGMEGGNPGAAVWFCDSSPHPSGPSLLAPLVPLAQPGAWDAAYRYRYRHHMERWQSHQKIARIMSAARAQVFKTAVGEQDWKHYFDHHLYAPHGAEFKLSLFPLPARLVNQTAWSKAFRGQPELLPRQRYLDLCRGGRRFAFIDAIRRRWKPKVVICLGERHTDDFVQAFDLANARATDHVLQPADQPKSLRVLERDGTTWLICPALAGPAGLMSDVLLDAMGQYLTRWLRPDDFRGHSADAEEPIARRPCVMASVDR</sequence>
<organism evidence="1 2">
    <name type="scientific">Cupriavidus oxalaticus</name>
    <dbReference type="NCBI Taxonomy" id="96344"/>
    <lineage>
        <taxon>Bacteria</taxon>
        <taxon>Pseudomonadati</taxon>
        <taxon>Pseudomonadota</taxon>
        <taxon>Betaproteobacteria</taxon>
        <taxon>Burkholderiales</taxon>
        <taxon>Burkholderiaceae</taxon>
        <taxon>Cupriavidus</taxon>
    </lineage>
</organism>
<accession>A0ABX7HKF0</accession>